<protein>
    <recommendedName>
        <fullName evidence="1">AAA+ ATPase domain-containing protein</fullName>
    </recommendedName>
</protein>
<name>A0ABQ3Y3H3_9ACTN</name>
<comment type="caution">
    <text evidence="2">The sequence shown here is derived from an EMBL/GenBank/DDBJ whole genome shotgun (WGS) entry which is preliminary data.</text>
</comment>
<gene>
    <name evidence="2" type="ORF">Ade02nite_31710</name>
</gene>
<keyword evidence="3" id="KW-1185">Reference proteome</keyword>
<evidence type="ECO:0000259" key="1">
    <source>
        <dbReference type="SMART" id="SM00382"/>
    </source>
</evidence>
<dbReference type="Proteomes" id="UP000609879">
    <property type="component" value="Unassembled WGS sequence"/>
</dbReference>
<dbReference type="EMBL" id="BOMI01000061">
    <property type="protein sequence ID" value="GID74530.1"/>
    <property type="molecule type" value="Genomic_DNA"/>
</dbReference>
<proteinExistence type="predicted"/>
<feature type="domain" description="AAA+ ATPase" evidence="1">
    <location>
        <begin position="68"/>
        <end position="303"/>
    </location>
</feature>
<dbReference type="SUPFAM" id="SSF52540">
    <property type="entry name" value="P-loop containing nucleoside triphosphate hydrolases"/>
    <property type="match status" value="1"/>
</dbReference>
<reference evidence="2 3" key="1">
    <citation type="submission" date="2021-01" db="EMBL/GenBank/DDBJ databases">
        <title>Whole genome shotgun sequence of Actinoplanes deccanensis NBRC 13994.</title>
        <authorList>
            <person name="Komaki H."/>
            <person name="Tamura T."/>
        </authorList>
    </citation>
    <scope>NUCLEOTIDE SEQUENCE [LARGE SCALE GENOMIC DNA]</scope>
    <source>
        <strain evidence="2 3">NBRC 13994</strain>
    </source>
</reference>
<sequence length="696" mass="76779">MEPQRPSLRPEARPALYTELDSRQQEGFRRVVDILAAAAQGTGATGATSELGGVHPGRVRPFLELNRTSRTVLVSGQRGTGKTTLMLSLARALTEPPASQISVDMPAETAGRLTELRRRLIWLDTVDMEPLPASTSLLGSVLARVEAVVSELIGSPPSGATPGLLSPSYDFHSAMDELRRLQTTVALTFDSDLSRRASSLDPDTFAAEVHRAERERVGFNERFVRVLARVSDLLAAMTNYTAPLFVLPVDDLDLNPSACVPMLELLRAAQSPHLCVLLIADQDLVQMILELKYRSDLAGLASPTSLTEPEIWQTVSLAENAMRKHLPLQQRVQLSRVEPEEALNFRPLGDPDAPPLRAVLGEVVVARDELGLSTEPTVTLRGPELLLPRLDADKPQIGGWPSFLRVTVRELVDLHQAAKEGRGQAGNGLRSVVQQRLRNPAMRDPSHTGSPIVIPDLSWSSSRRVDRMSTRSATIRDWRVLDQSERPMDRESSALVMAGIDLIGAGPQSVFDRGVHFSVPSLRQTEIAANAGPGSALGDDPRQTVRIDWPMLTHTTLWGYQRAAQVLAAAERTWRKFPAPEHGAWVAAMTALLQEAVFEERVTPNRLPRVPSGWEPLGEMLHDLPPTPLVDEWLVAVGWLCTPEMGLHDAHPHLVPVQLLSAIQQRREDNIALHPEHRQESLREWTVRPYPRGRDS</sequence>
<evidence type="ECO:0000313" key="3">
    <source>
        <dbReference type="Proteomes" id="UP000609879"/>
    </source>
</evidence>
<dbReference type="SMART" id="SM00382">
    <property type="entry name" value="AAA"/>
    <property type="match status" value="1"/>
</dbReference>
<accession>A0ABQ3Y3H3</accession>
<dbReference type="InterPro" id="IPR027417">
    <property type="entry name" value="P-loop_NTPase"/>
</dbReference>
<evidence type="ECO:0000313" key="2">
    <source>
        <dbReference type="EMBL" id="GID74530.1"/>
    </source>
</evidence>
<dbReference type="Gene3D" id="3.40.50.300">
    <property type="entry name" value="P-loop containing nucleotide triphosphate hydrolases"/>
    <property type="match status" value="1"/>
</dbReference>
<dbReference type="InterPro" id="IPR003593">
    <property type="entry name" value="AAA+_ATPase"/>
</dbReference>
<organism evidence="2 3">
    <name type="scientific">Paractinoplanes deccanensis</name>
    <dbReference type="NCBI Taxonomy" id="113561"/>
    <lineage>
        <taxon>Bacteria</taxon>
        <taxon>Bacillati</taxon>
        <taxon>Actinomycetota</taxon>
        <taxon>Actinomycetes</taxon>
        <taxon>Micromonosporales</taxon>
        <taxon>Micromonosporaceae</taxon>
        <taxon>Paractinoplanes</taxon>
    </lineage>
</organism>
<dbReference type="RefSeq" id="WP_203763029.1">
    <property type="nucleotide sequence ID" value="NZ_BAAABO010000006.1"/>
</dbReference>